<dbReference type="InterPro" id="IPR036397">
    <property type="entry name" value="RNaseH_sf"/>
</dbReference>
<evidence type="ECO:0000313" key="6">
    <source>
        <dbReference type="Proteomes" id="UP001151760"/>
    </source>
</evidence>
<evidence type="ECO:0000313" key="5">
    <source>
        <dbReference type="EMBL" id="GJS72646.1"/>
    </source>
</evidence>
<dbReference type="Pfam" id="PF00665">
    <property type="entry name" value="rve"/>
    <property type="match status" value="1"/>
</dbReference>
<sequence>MVPRAVLMKSSLVSFNTSRQNISKTAISVNTARQVNTAHLKTTVNVARPMSYLSKTAQSTVKRPINNNTSFKNSKINQRVNTVRGKNVNTARLKAIVNVVQGNNVNVVKASACWVWKPNTKVLDHDKRVIDSGCSRHMTRNMSYLTDYEEIDGRYVAFEGNPKGGKITRKGTIKTGNLDFENLIDESQVLLRVPRKNNMYSVDLKNIVPKRGLTCLFAKATSDESKLWHRRLGHLNFKTMNKLVKGNLVRGLPSILFENNETCVGCQKGKQHRASCKSKTENLIILPLHLFHMDMFGPTFLISLMKKMYCLVVTNDYSRFTWVFFLATKDETSNILKSFITGIENIVDHKVKVIICDNGTEFKNREMNEFCEMKGILRQFSVARTPQQNGVAKRRNKILIEAARTMLADSITPTLSFMRPFGCHVTILNIIDHLGKFDGKADKGFFVGYSLTSKAFRVFNSRTRIVEENLHIRFSESTLNVAGSGPDWLFDIDVLTRTMNYEPIVADLRKDSEYNDQEKGDNVNNTNNVNAASINEVNVVGRKTSIELPDDPNMPALEDYNIFDFTIDDEDDGVEADINNLDTTIQVSPNPTIRIHKDHPLDQDERGIMIRNKARLVAEGYTQEKGIDYDEVFASVTRIEAIMLFLAYASFKDFVVYQMDVKSAFLYEKIKEEVYVCQPPGFEDPDFPDRVYKMSSMGELTFFLGLQVQQKNDGIFISQDKHVGEILKKFGFTEVKTASTPMETQKPLLKDEDGEEIDVHMYRSMIGSLMYLTSSRPDIMFAVCARAKYQVNSKVSHLYAVKMIFRYLKSQLKLGLWYPKDSLFDLVAYTDSDYAGASLDKKSTIEGCQFLGSRLITC</sequence>
<dbReference type="InterPro" id="IPR039537">
    <property type="entry name" value="Retrotran_Ty1/copia-like"/>
</dbReference>
<organism evidence="5 6">
    <name type="scientific">Tanacetum coccineum</name>
    <dbReference type="NCBI Taxonomy" id="301880"/>
    <lineage>
        <taxon>Eukaryota</taxon>
        <taxon>Viridiplantae</taxon>
        <taxon>Streptophyta</taxon>
        <taxon>Embryophyta</taxon>
        <taxon>Tracheophyta</taxon>
        <taxon>Spermatophyta</taxon>
        <taxon>Magnoliopsida</taxon>
        <taxon>eudicotyledons</taxon>
        <taxon>Gunneridae</taxon>
        <taxon>Pentapetalae</taxon>
        <taxon>asterids</taxon>
        <taxon>campanulids</taxon>
        <taxon>Asterales</taxon>
        <taxon>Asteraceae</taxon>
        <taxon>Asteroideae</taxon>
        <taxon>Anthemideae</taxon>
        <taxon>Anthemidinae</taxon>
        <taxon>Tanacetum</taxon>
    </lineage>
</organism>
<dbReference type="PANTHER" id="PTHR42648:SF32">
    <property type="entry name" value="RIBONUCLEASE H-LIKE DOMAIN, GAG-PRE-INTEGRASE DOMAIN PROTEIN-RELATED"/>
    <property type="match status" value="1"/>
</dbReference>
<reference evidence="5" key="2">
    <citation type="submission" date="2022-01" db="EMBL/GenBank/DDBJ databases">
        <authorList>
            <person name="Yamashiro T."/>
            <person name="Shiraishi A."/>
            <person name="Satake H."/>
            <person name="Nakayama K."/>
        </authorList>
    </citation>
    <scope>NUCLEOTIDE SEQUENCE</scope>
</reference>
<dbReference type="InterPro" id="IPR001584">
    <property type="entry name" value="Integrase_cat-core"/>
</dbReference>
<evidence type="ECO:0000256" key="3">
    <source>
        <dbReference type="ARBA" id="ARBA00022801"/>
    </source>
</evidence>
<dbReference type="EMBL" id="BQNB010010094">
    <property type="protein sequence ID" value="GJS72646.1"/>
    <property type="molecule type" value="Genomic_DNA"/>
</dbReference>
<dbReference type="Pfam" id="PF22936">
    <property type="entry name" value="Pol_BBD"/>
    <property type="match status" value="1"/>
</dbReference>
<protein>
    <submittedName>
        <fullName evidence="5">Ribonuclease H-like domain-containing protein</fullName>
    </submittedName>
</protein>
<dbReference type="Gene3D" id="3.30.420.10">
    <property type="entry name" value="Ribonuclease H-like superfamily/Ribonuclease H"/>
    <property type="match status" value="1"/>
</dbReference>
<dbReference type="InterPro" id="IPR012337">
    <property type="entry name" value="RNaseH-like_sf"/>
</dbReference>
<dbReference type="InterPro" id="IPR013103">
    <property type="entry name" value="RVT_2"/>
</dbReference>
<keyword evidence="3" id="KW-0378">Hydrolase</keyword>
<dbReference type="PANTHER" id="PTHR42648">
    <property type="entry name" value="TRANSPOSASE, PUTATIVE-RELATED"/>
    <property type="match status" value="1"/>
</dbReference>
<keyword evidence="1" id="KW-0645">Protease</keyword>
<keyword evidence="6" id="KW-1185">Reference proteome</keyword>
<dbReference type="Proteomes" id="UP001151760">
    <property type="component" value="Unassembled WGS sequence"/>
</dbReference>
<dbReference type="Pfam" id="PF07727">
    <property type="entry name" value="RVT_2"/>
    <property type="match status" value="1"/>
</dbReference>
<gene>
    <name evidence="5" type="ORF">Tco_0705487</name>
</gene>
<dbReference type="Pfam" id="PF25597">
    <property type="entry name" value="SH3_retrovirus"/>
    <property type="match status" value="1"/>
</dbReference>
<dbReference type="InterPro" id="IPR057670">
    <property type="entry name" value="SH3_retrovirus"/>
</dbReference>
<keyword evidence="2" id="KW-0479">Metal-binding</keyword>
<evidence type="ECO:0000256" key="1">
    <source>
        <dbReference type="ARBA" id="ARBA00022670"/>
    </source>
</evidence>
<feature type="domain" description="Integrase catalytic" evidence="4">
    <location>
        <begin position="283"/>
        <end position="450"/>
    </location>
</feature>
<comment type="caution">
    <text evidence="5">The sequence shown here is derived from an EMBL/GenBank/DDBJ whole genome shotgun (WGS) entry which is preliminary data.</text>
</comment>
<dbReference type="SUPFAM" id="SSF53098">
    <property type="entry name" value="Ribonuclease H-like"/>
    <property type="match status" value="1"/>
</dbReference>
<reference evidence="5" key="1">
    <citation type="journal article" date="2022" name="Int. J. Mol. Sci.">
        <title>Draft Genome of Tanacetum Coccineum: Genomic Comparison of Closely Related Tanacetum-Family Plants.</title>
        <authorList>
            <person name="Yamashiro T."/>
            <person name="Shiraishi A."/>
            <person name="Nakayama K."/>
            <person name="Satake H."/>
        </authorList>
    </citation>
    <scope>NUCLEOTIDE SEQUENCE</scope>
</reference>
<dbReference type="PROSITE" id="PS50994">
    <property type="entry name" value="INTEGRASE"/>
    <property type="match status" value="1"/>
</dbReference>
<accession>A0ABQ4Y644</accession>
<dbReference type="Pfam" id="PF13976">
    <property type="entry name" value="gag_pre-integrs"/>
    <property type="match status" value="1"/>
</dbReference>
<proteinExistence type="predicted"/>
<evidence type="ECO:0000259" key="4">
    <source>
        <dbReference type="PROSITE" id="PS50994"/>
    </source>
</evidence>
<name>A0ABQ4Y644_9ASTR</name>
<dbReference type="InterPro" id="IPR025724">
    <property type="entry name" value="GAG-pre-integrase_dom"/>
</dbReference>
<dbReference type="InterPro" id="IPR054722">
    <property type="entry name" value="PolX-like_BBD"/>
</dbReference>
<evidence type="ECO:0000256" key="2">
    <source>
        <dbReference type="ARBA" id="ARBA00022723"/>
    </source>
</evidence>